<sequence length="359" mass="41039">MANISFNRSGYKSHVTMMKDAVIDMVESGNFHAVSIQQADNDFVIHPKLLEDEAPFSCLLEVLPEGNVMLEGNRFSWRVMFKVEWNQMRVYVAPKLQLPDTAMLTPVLGTYERFSGWDHVGVIGSDIGNSGLPFVDRTHLKKAAPAYPMGYILTLTDRGFVFFTYEETIDSASVWHNGSAFSWLCVQRPVDPEDGLPLISEMSPVFCAYEIKNGFGHKRNKFVVRETDIYVPTKSQPAWQFREMNNAILPHQDAEVNFFTDDNTAKVFFPHNLNTRRYRYKHVMDLVAFSESRLFGSLQSIELSNVFKERNSRRYKSTINHASESSGTIVFIYINGPEITEHIRSVQDESYNWLLATGS</sequence>
<dbReference type="EMBL" id="PNCK01000009">
    <property type="protein sequence ID" value="TMP46301.1"/>
    <property type="molecule type" value="Genomic_DNA"/>
</dbReference>
<dbReference type="RefSeq" id="WP_138594686.1">
    <property type="nucleotide sequence ID" value="NZ_PNCK01000009.1"/>
</dbReference>
<accession>A0A5S3XVE9</accession>
<dbReference type="EMBL" id="PNCL01000001">
    <property type="protein sequence ID" value="TMP63077.1"/>
    <property type="molecule type" value="Genomic_DNA"/>
</dbReference>
<dbReference type="OrthoDB" id="9882244at2"/>
<dbReference type="Proteomes" id="UP000305730">
    <property type="component" value="Unassembled WGS sequence"/>
</dbReference>
<evidence type="ECO:0000313" key="1">
    <source>
        <dbReference type="EMBL" id="TMP46301.1"/>
    </source>
</evidence>
<dbReference type="AlphaFoldDB" id="A0A5S3XVE9"/>
<reference evidence="2" key="3">
    <citation type="submission" date="2019-09" db="EMBL/GenBank/DDBJ databases">
        <title>Co-occurence of chitin degradation, pigmentation and bioactivity in marine Pseudoalteromonas.</title>
        <authorList>
            <person name="Sonnenschein E.C."/>
            <person name="Bech P.K."/>
        </authorList>
    </citation>
    <scope>NUCLEOTIDE SEQUENCE</scope>
    <source>
        <strain evidence="2">S2231</strain>
        <strain evidence="3">S2233</strain>
    </source>
</reference>
<keyword evidence="3" id="KW-1185">Reference proteome</keyword>
<dbReference type="Proteomes" id="UP000307706">
    <property type="component" value="Unassembled WGS sequence"/>
</dbReference>
<name>A0A5S3XVE9_9GAMM</name>
<evidence type="ECO:0000313" key="3">
    <source>
        <dbReference type="Proteomes" id="UP000305730"/>
    </source>
</evidence>
<protein>
    <submittedName>
        <fullName evidence="2">Uncharacterized protein</fullName>
    </submittedName>
</protein>
<reference evidence="4" key="2">
    <citation type="submission" date="2019-06" db="EMBL/GenBank/DDBJ databases">
        <title>Co-occurence of chitin degradation, pigmentation and bioactivity in marine Pseudoalteromonas.</title>
        <authorList>
            <person name="Sonnenschein E.C."/>
            <person name="Bech P.K."/>
        </authorList>
    </citation>
    <scope>NUCLEOTIDE SEQUENCE [LARGE SCALE GENOMIC DNA]</scope>
    <source>
        <strain evidence="4">S2231</strain>
        <strain evidence="1">S2233</strain>
    </source>
</reference>
<comment type="caution">
    <text evidence="2">The sequence shown here is derived from an EMBL/GenBank/DDBJ whole genome shotgun (WGS) entry which is preliminary data.</text>
</comment>
<evidence type="ECO:0000313" key="2">
    <source>
        <dbReference type="EMBL" id="TMP63077.1"/>
    </source>
</evidence>
<evidence type="ECO:0000313" key="4">
    <source>
        <dbReference type="Proteomes" id="UP000307706"/>
    </source>
</evidence>
<reference evidence="3 4" key="1">
    <citation type="submission" date="2017-12" db="EMBL/GenBank/DDBJ databases">
        <authorList>
            <person name="Paulsen S."/>
            <person name="Gram L.K."/>
        </authorList>
    </citation>
    <scope>NUCLEOTIDE SEQUENCE [LARGE SCALE GENOMIC DNA]</scope>
    <source>
        <strain evidence="2 4">S2231</strain>
        <strain evidence="1 3">S2233</strain>
    </source>
</reference>
<organism evidence="2 4">
    <name type="scientific">Pseudoalteromonas citrea</name>
    <dbReference type="NCBI Taxonomy" id="43655"/>
    <lineage>
        <taxon>Bacteria</taxon>
        <taxon>Pseudomonadati</taxon>
        <taxon>Pseudomonadota</taxon>
        <taxon>Gammaproteobacteria</taxon>
        <taxon>Alteromonadales</taxon>
        <taxon>Pseudoalteromonadaceae</taxon>
        <taxon>Pseudoalteromonas</taxon>
    </lineage>
</organism>
<proteinExistence type="predicted"/>
<gene>
    <name evidence="2" type="ORF">CWB96_00270</name>
    <name evidence="1" type="ORF">CWB97_02265</name>
</gene>